<proteinExistence type="predicted"/>
<dbReference type="Pfam" id="PF00498">
    <property type="entry name" value="FHA"/>
    <property type="match status" value="1"/>
</dbReference>
<protein>
    <submittedName>
        <fullName evidence="2">Type VI secretion protein Fha1</fullName>
    </submittedName>
</protein>
<evidence type="ECO:0000313" key="3">
    <source>
        <dbReference type="Proteomes" id="UP000017842"/>
    </source>
</evidence>
<dbReference type="eggNOG" id="COG3456">
    <property type="taxonomic scope" value="Bacteria"/>
</dbReference>
<dbReference type="RefSeq" id="WP_023495813.1">
    <property type="nucleotide sequence ID" value="NZ_AYLO01000112.1"/>
</dbReference>
<comment type="caution">
    <text evidence="2">The sequence shown here is derived from an EMBL/GenBank/DDBJ whole genome shotgun (WGS) entry which is preliminary data.</text>
</comment>
<organism evidence="2 3">
    <name type="scientific">Methyloglobulus morosus KoM1</name>
    <dbReference type="NCBI Taxonomy" id="1116472"/>
    <lineage>
        <taxon>Bacteria</taxon>
        <taxon>Pseudomonadati</taxon>
        <taxon>Pseudomonadota</taxon>
        <taxon>Gammaproteobacteria</taxon>
        <taxon>Methylococcales</taxon>
        <taxon>Methylococcaceae</taxon>
        <taxon>Methyloglobulus</taxon>
    </lineage>
</organism>
<dbReference type="PROSITE" id="PS50006">
    <property type="entry name" value="FHA_DOMAIN"/>
    <property type="match status" value="1"/>
</dbReference>
<feature type="domain" description="FHA" evidence="1">
    <location>
        <begin position="27"/>
        <end position="77"/>
    </location>
</feature>
<dbReference type="NCBIfam" id="TIGR03354">
    <property type="entry name" value="VI_FHA"/>
    <property type="match status" value="1"/>
</dbReference>
<evidence type="ECO:0000313" key="2">
    <source>
        <dbReference type="EMBL" id="ESS70656.1"/>
    </source>
</evidence>
<dbReference type="InterPro" id="IPR008984">
    <property type="entry name" value="SMAD_FHA_dom_sf"/>
</dbReference>
<dbReference type="SMART" id="SM00240">
    <property type="entry name" value="FHA"/>
    <property type="match status" value="1"/>
</dbReference>
<dbReference type="OrthoDB" id="273564at2"/>
<reference evidence="2 3" key="1">
    <citation type="journal article" date="2013" name="Genome Announc.">
        <title>Draft Genome Sequence of the Methanotrophic Gammaproteobacterium Methyloglobulus morosus DSM 22980 Strain KoM1.</title>
        <authorList>
            <person name="Poehlein A."/>
            <person name="Deutzmann J.S."/>
            <person name="Daniel R."/>
            <person name="Simeonova D.D."/>
        </authorList>
    </citation>
    <scope>NUCLEOTIDE SEQUENCE [LARGE SCALE GENOMIC DNA]</scope>
    <source>
        <strain evidence="2 3">KoM1</strain>
    </source>
</reference>
<dbReference type="InterPro" id="IPR017735">
    <property type="entry name" value="T6SS_FHA"/>
</dbReference>
<name>V5DTB8_9GAMM</name>
<dbReference type="AlphaFoldDB" id="V5DTB8"/>
<dbReference type="InterPro" id="IPR000253">
    <property type="entry name" value="FHA_dom"/>
</dbReference>
<dbReference type="SUPFAM" id="SSF49879">
    <property type="entry name" value="SMAD/FHA domain"/>
    <property type="match status" value="1"/>
</dbReference>
<dbReference type="Proteomes" id="UP000017842">
    <property type="component" value="Unassembled WGS sequence"/>
</dbReference>
<dbReference type="Pfam" id="PF20232">
    <property type="entry name" value="T6SS_FHA_C"/>
    <property type="match status" value="1"/>
</dbReference>
<dbReference type="EMBL" id="AYLO01000112">
    <property type="protein sequence ID" value="ESS70656.1"/>
    <property type="molecule type" value="Genomic_DNA"/>
</dbReference>
<keyword evidence="3" id="KW-1185">Reference proteome</keyword>
<dbReference type="CDD" id="cd00060">
    <property type="entry name" value="FHA"/>
    <property type="match status" value="1"/>
</dbReference>
<dbReference type="eggNOG" id="COG1716">
    <property type="taxonomic scope" value="Bacteria"/>
</dbReference>
<evidence type="ECO:0000259" key="1">
    <source>
        <dbReference type="PROSITE" id="PS50006"/>
    </source>
</evidence>
<dbReference type="STRING" id="1116472.MGMO_120c00430"/>
<accession>V5DTB8</accession>
<sequence>MKLLLSVISSNANLERSSRITLNQESASIGRHEDNTLVLFDPKKFISNHHALIEYKPPDYFITDISANGVFVNQSPRSLGRGNKLKLKDGDQFTIGDYSLYVKLLAEDSYPTHFPSDPLPTQQVESFVDPFAEFDSDPIQDMINSNELIPSTWKGKIDLPEDPFGIPGLNIEPSNLSTENQHDNTAFDHLPVYKEAFQPPLKKTAEFPVGSPPISNPTDIFPEDWFTEKKDNHESVVINKEFPPIDEPIQPPPVTIPEPPIISPSTDYHNELIQNFLNGAKLDHSKFADAITPQTFYTIGAMLRASVQGTRDVLDGRARIKNEMHLDVTLIRPKENNPIKFSVSTDEALAKLLAPEDKAYLTPEKAMNEAFDDIRTHQYSVIAGMKSALFAILKRFDPKILEERLQKQSPISANIPIHKQAKLWKQFEDLYETLEQETKDNFYHLFGQAFADTYNQVINNLKKDHSN</sequence>
<dbReference type="InterPro" id="IPR046883">
    <property type="entry name" value="T6SS_FHA_C"/>
</dbReference>
<gene>
    <name evidence="2" type="primary">fha</name>
    <name evidence="2" type="ORF">MGMO_120c00430</name>
</gene>
<dbReference type="Gene3D" id="2.60.200.20">
    <property type="match status" value="1"/>
</dbReference>